<protein>
    <recommendedName>
        <fullName evidence="6">Photosystem I reaction center subunit XII</fullName>
    </recommendedName>
    <alternativeName>
        <fullName evidence="6">PSI-M</fullName>
    </alternativeName>
</protein>
<evidence type="ECO:0000256" key="2">
    <source>
        <dbReference type="ARBA" id="ARBA00022692"/>
    </source>
</evidence>
<keyword evidence="1 6" id="KW-0602">Photosynthesis</keyword>
<dbReference type="GO" id="GO:0009535">
    <property type="term" value="C:chloroplast thylakoid membrane"/>
    <property type="evidence" value="ECO:0007669"/>
    <property type="project" value="UniProtKB-SubCell"/>
</dbReference>
<evidence type="ECO:0000313" key="7">
    <source>
        <dbReference type="EMBL" id="QTI82213.1"/>
    </source>
</evidence>
<keyword evidence="6" id="KW-0793">Thylakoid</keyword>
<evidence type="ECO:0000256" key="5">
    <source>
        <dbReference type="ARBA" id="ARBA00023136"/>
    </source>
</evidence>
<proteinExistence type="inferred from homology"/>
<comment type="subcellular location">
    <subcellularLocation>
        <location evidence="6">Plastid</location>
        <location evidence="6">Chloroplast thylakoid membrane</location>
        <topology evidence="6">Single-pass membrane protein</topology>
    </subcellularLocation>
</comment>
<comment type="similarity">
    <text evidence="6">Belongs to the PsaM family.</text>
</comment>
<evidence type="ECO:0000256" key="3">
    <source>
        <dbReference type="ARBA" id="ARBA00022836"/>
    </source>
</evidence>
<organism evidence="7">
    <name type="scientific">Pinus bungeana</name>
    <name type="common">Lacebark pine</name>
    <dbReference type="NCBI Taxonomy" id="71626"/>
    <lineage>
        <taxon>Eukaryota</taxon>
        <taxon>Viridiplantae</taxon>
        <taxon>Streptophyta</taxon>
        <taxon>Embryophyta</taxon>
        <taxon>Tracheophyta</taxon>
        <taxon>Spermatophyta</taxon>
        <taxon>Pinopsida</taxon>
        <taxon>Pinidae</taxon>
        <taxon>Conifers I</taxon>
        <taxon>Pinales</taxon>
        <taxon>Pinaceae</taxon>
        <taxon>Pinus</taxon>
        <taxon>Pinus subgen. Strobus</taxon>
    </lineage>
</organism>
<sequence>MILERNKWTNPSNAFIQTDWGGNEEMIIEVQFLIAFFLAFTASILALKLGQALYDR</sequence>
<reference evidence="7" key="1">
    <citation type="submission" date="2021-02" db="EMBL/GenBank/DDBJ databases">
        <title>The complete chloroplast genome of Pinus bungeana.</title>
        <authorList>
            <person name="Lu Z."/>
        </authorList>
    </citation>
    <scope>NUCLEOTIDE SEQUENCE</scope>
</reference>
<dbReference type="GO" id="GO:0015979">
    <property type="term" value="P:photosynthesis"/>
    <property type="evidence" value="ECO:0007669"/>
    <property type="project" value="UniProtKB-UniRule"/>
</dbReference>
<gene>
    <name evidence="6 7" type="primary">psaM</name>
</gene>
<keyword evidence="4 6" id="KW-1133">Transmembrane helix</keyword>
<geneLocation type="chloroplast" evidence="7"/>
<evidence type="ECO:0000256" key="1">
    <source>
        <dbReference type="ARBA" id="ARBA00022531"/>
    </source>
</evidence>
<keyword evidence="5 6" id="KW-0472">Membrane</keyword>
<evidence type="ECO:0000256" key="4">
    <source>
        <dbReference type="ARBA" id="ARBA00022989"/>
    </source>
</evidence>
<name>A0A8A6KE91_PINBU</name>
<feature type="transmembrane region" description="Helical" evidence="6">
    <location>
        <begin position="30"/>
        <end position="50"/>
    </location>
</feature>
<dbReference type="GO" id="GO:0009522">
    <property type="term" value="C:photosystem I"/>
    <property type="evidence" value="ECO:0007669"/>
    <property type="project" value="UniProtKB-KW"/>
</dbReference>
<dbReference type="EMBL" id="MW579775">
    <property type="protein sequence ID" value="QTI82213.1"/>
    <property type="molecule type" value="Genomic_DNA"/>
</dbReference>
<keyword evidence="2 6" id="KW-0812">Transmembrane</keyword>
<evidence type="ECO:0000256" key="6">
    <source>
        <dbReference type="HAMAP-Rule" id="MF_00828"/>
    </source>
</evidence>
<dbReference type="AlphaFoldDB" id="A0A8A6KE91"/>
<dbReference type="HAMAP" id="MF_00828">
    <property type="entry name" value="PSI_PsaM"/>
    <property type="match status" value="1"/>
</dbReference>
<keyword evidence="3 6" id="KW-0603">Photosystem I</keyword>
<keyword evidence="7" id="KW-0150">Chloroplast</keyword>
<accession>A0A8A6KE91</accession>
<dbReference type="NCBIfam" id="TIGR03053">
    <property type="entry name" value="PS_I_psaM"/>
    <property type="match status" value="1"/>
</dbReference>
<dbReference type="InterPro" id="IPR010010">
    <property type="entry name" value="PSI_PsaM"/>
</dbReference>
<dbReference type="Pfam" id="PF07465">
    <property type="entry name" value="PsaM"/>
    <property type="match status" value="1"/>
</dbReference>
<keyword evidence="7" id="KW-0934">Plastid</keyword>